<reference evidence="3" key="1">
    <citation type="submission" date="2020-05" db="EMBL/GenBank/DDBJ databases">
        <authorList>
            <person name="Chiriac C."/>
            <person name="Salcher M."/>
            <person name="Ghai R."/>
            <person name="Kavagutti S V."/>
        </authorList>
    </citation>
    <scope>NUCLEOTIDE SEQUENCE</scope>
</reference>
<dbReference type="CDD" id="cd05233">
    <property type="entry name" value="SDR_c"/>
    <property type="match status" value="1"/>
</dbReference>
<accession>A0A6J5ZHT0</accession>
<keyword evidence="2" id="KW-0560">Oxidoreductase</keyword>
<dbReference type="EMBL" id="CAESAB010000052">
    <property type="protein sequence ID" value="CAB4342181.1"/>
    <property type="molecule type" value="Genomic_DNA"/>
</dbReference>
<dbReference type="PRINTS" id="PR00081">
    <property type="entry name" value="GDHRDH"/>
</dbReference>
<protein>
    <submittedName>
        <fullName evidence="3">Unannotated protein</fullName>
    </submittedName>
</protein>
<evidence type="ECO:0000313" key="3">
    <source>
        <dbReference type="EMBL" id="CAB4342181.1"/>
    </source>
</evidence>
<dbReference type="InterPro" id="IPR020904">
    <property type="entry name" value="Sc_DH/Rdtase_CS"/>
</dbReference>
<dbReference type="SUPFAM" id="SSF51735">
    <property type="entry name" value="NAD(P)-binding Rossmann-fold domains"/>
    <property type="match status" value="1"/>
</dbReference>
<dbReference type="InterPro" id="IPR036291">
    <property type="entry name" value="NAD(P)-bd_dom_sf"/>
</dbReference>
<evidence type="ECO:0000256" key="1">
    <source>
        <dbReference type="ARBA" id="ARBA00006484"/>
    </source>
</evidence>
<proteinExistence type="inferred from homology"/>
<name>A0A6J5ZHT0_9ZZZZ</name>
<sequence>MAKSNVLIFGATGALGSAIHSRFTRADWNIYCAVRSPSTLPQSFLLPITKGHLPAEIADVEFDAVIFAQGTNSNGNVMDTETSELLRVFDGNVVAITEATAGLMHHNKIKQGGRIVILSSLWELLTRQDKMAYTVSKAAVGGLVRSMAVDLGRAKGILVNAILPGIVRTPMAEKLLAPSQIENVANSTPGGKLVTPEDVGNSAYILACESNTAISGQSIYVDNAFSVARVI</sequence>
<dbReference type="AlphaFoldDB" id="A0A6J5ZHT0"/>
<dbReference type="GO" id="GO:0016491">
    <property type="term" value="F:oxidoreductase activity"/>
    <property type="evidence" value="ECO:0007669"/>
    <property type="project" value="UniProtKB-KW"/>
</dbReference>
<dbReference type="PANTHER" id="PTHR43477">
    <property type="entry name" value="DIHYDROANTICAPSIN 7-DEHYDROGENASE"/>
    <property type="match status" value="1"/>
</dbReference>
<dbReference type="PROSITE" id="PS00061">
    <property type="entry name" value="ADH_SHORT"/>
    <property type="match status" value="1"/>
</dbReference>
<evidence type="ECO:0000256" key="2">
    <source>
        <dbReference type="ARBA" id="ARBA00023002"/>
    </source>
</evidence>
<dbReference type="PANTHER" id="PTHR43477:SF1">
    <property type="entry name" value="DIHYDROANTICAPSIN 7-DEHYDROGENASE"/>
    <property type="match status" value="1"/>
</dbReference>
<gene>
    <name evidence="3" type="ORF">UFOPK3820_01066</name>
</gene>
<organism evidence="3">
    <name type="scientific">freshwater metagenome</name>
    <dbReference type="NCBI Taxonomy" id="449393"/>
    <lineage>
        <taxon>unclassified sequences</taxon>
        <taxon>metagenomes</taxon>
        <taxon>ecological metagenomes</taxon>
    </lineage>
</organism>
<dbReference type="Pfam" id="PF13561">
    <property type="entry name" value="adh_short_C2"/>
    <property type="match status" value="1"/>
</dbReference>
<dbReference type="Gene3D" id="3.40.50.720">
    <property type="entry name" value="NAD(P)-binding Rossmann-like Domain"/>
    <property type="match status" value="1"/>
</dbReference>
<dbReference type="InterPro" id="IPR051122">
    <property type="entry name" value="SDR_DHRS6-like"/>
</dbReference>
<dbReference type="InterPro" id="IPR002347">
    <property type="entry name" value="SDR_fam"/>
</dbReference>
<comment type="similarity">
    <text evidence="1">Belongs to the short-chain dehydrogenases/reductases (SDR) family.</text>
</comment>